<reference evidence="2 3" key="1">
    <citation type="journal article" date="2021" name="Nat. Plants">
        <title>The Taxus genome provides insights into paclitaxel biosynthesis.</title>
        <authorList>
            <person name="Xiong X."/>
            <person name="Gou J."/>
            <person name="Liao Q."/>
            <person name="Li Y."/>
            <person name="Zhou Q."/>
            <person name="Bi G."/>
            <person name="Li C."/>
            <person name="Du R."/>
            <person name="Wang X."/>
            <person name="Sun T."/>
            <person name="Guo L."/>
            <person name="Liang H."/>
            <person name="Lu P."/>
            <person name="Wu Y."/>
            <person name="Zhang Z."/>
            <person name="Ro D.K."/>
            <person name="Shang Y."/>
            <person name="Huang S."/>
            <person name="Yan J."/>
        </authorList>
    </citation>
    <scope>NUCLEOTIDE SEQUENCE [LARGE SCALE GENOMIC DNA]</scope>
    <source>
        <strain evidence="2">Ta-2019</strain>
    </source>
</reference>
<dbReference type="AlphaFoldDB" id="A0AA38CQS4"/>
<dbReference type="PANTHER" id="PTHR31798:SF3">
    <property type="entry name" value="OS01G0103800 PROTEIN"/>
    <property type="match status" value="1"/>
</dbReference>
<dbReference type="InterPro" id="IPR040420">
    <property type="entry name" value="At1g76660-like"/>
</dbReference>
<name>A0AA38CQS4_TAXCH</name>
<feature type="compositionally biased region" description="Polar residues" evidence="1">
    <location>
        <begin position="392"/>
        <end position="419"/>
    </location>
</feature>
<feature type="non-terminal residue" evidence="2">
    <location>
        <position position="1"/>
    </location>
</feature>
<comment type="caution">
    <text evidence="2">The sequence shown here is derived from an EMBL/GenBank/DDBJ whole genome shotgun (WGS) entry which is preliminary data.</text>
</comment>
<evidence type="ECO:0000256" key="1">
    <source>
        <dbReference type="SAM" id="MobiDB-lite"/>
    </source>
</evidence>
<feature type="compositionally biased region" description="Low complexity" evidence="1">
    <location>
        <begin position="57"/>
        <end position="68"/>
    </location>
</feature>
<keyword evidence="3" id="KW-1185">Reference proteome</keyword>
<dbReference type="Proteomes" id="UP000824469">
    <property type="component" value="Unassembled WGS sequence"/>
</dbReference>
<gene>
    <name evidence="2" type="ORF">KI387_014536</name>
</gene>
<sequence>QRRWKIGCWKGLSCFGSQKRACRIVPASRTPEGNTSANRTNGVQLAGGANQPTGLNPLLLAPPSSPASFTNSGNPSTVQSPNVFLSLSANVCSPGGPTSTMFATGPYAHETQLVSPPVFSTFTTEPSTAPLTPPPELAHLTTPSSPDVPFAQLLASSLDVKTSNKENGLTFSCSPYTTSGYIATNDLQAAYQLYPGSPASQLVSPKPGVSCSGSPFPDLEFPAHWNASMSVQDNFIPKYEPSKFFNLDMAPSRSFMLSQDSERFGCSKPAELFLDQAPQTCQSRGQQYSSSQETDDYYDNGEHMQHNRHMEPNKQDMEQIEAYRASFGFSADEITTSNREVTEVLGADKSDGIEFTAFDRRSIKAEVQMTNGALFDSENMVLSMDHNGHSLEAQSTANPKHSRQSGGMETDSASETNNCDETDKLENFSRFGEFKFDEKYGTDASSSIIEKWTRYKKKRTAENGLRDYDFFRMKQPQ</sequence>
<dbReference type="OMA" id="VYQTNRN"/>
<accession>A0AA38CQS4</accession>
<evidence type="ECO:0000313" key="3">
    <source>
        <dbReference type="Proteomes" id="UP000824469"/>
    </source>
</evidence>
<organism evidence="2 3">
    <name type="scientific">Taxus chinensis</name>
    <name type="common">Chinese yew</name>
    <name type="synonym">Taxus wallichiana var. chinensis</name>
    <dbReference type="NCBI Taxonomy" id="29808"/>
    <lineage>
        <taxon>Eukaryota</taxon>
        <taxon>Viridiplantae</taxon>
        <taxon>Streptophyta</taxon>
        <taxon>Embryophyta</taxon>
        <taxon>Tracheophyta</taxon>
        <taxon>Spermatophyta</taxon>
        <taxon>Pinopsida</taxon>
        <taxon>Pinidae</taxon>
        <taxon>Conifers II</taxon>
        <taxon>Cupressales</taxon>
        <taxon>Taxaceae</taxon>
        <taxon>Taxus</taxon>
    </lineage>
</organism>
<feature type="region of interest" description="Disordered" evidence="1">
    <location>
        <begin position="47"/>
        <end position="76"/>
    </location>
</feature>
<feature type="non-terminal residue" evidence="2">
    <location>
        <position position="477"/>
    </location>
</feature>
<feature type="region of interest" description="Disordered" evidence="1">
    <location>
        <begin position="391"/>
        <end position="421"/>
    </location>
</feature>
<evidence type="ECO:0000313" key="2">
    <source>
        <dbReference type="EMBL" id="KAH9302953.1"/>
    </source>
</evidence>
<protein>
    <submittedName>
        <fullName evidence="2">Uncharacterized protein</fullName>
    </submittedName>
</protein>
<dbReference type="PANTHER" id="PTHR31798">
    <property type="entry name" value="HYDROXYPROLINE-RICH GLYCOPROTEIN-LIKE"/>
    <property type="match status" value="1"/>
</dbReference>
<dbReference type="EMBL" id="JAHRHJ020000009">
    <property type="protein sequence ID" value="KAH9302953.1"/>
    <property type="molecule type" value="Genomic_DNA"/>
</dbReference>
<proteinExistence type="predicted"/>